<reference evidence="2 3" key="1">
    <citation type="submission" date="2015-06" db="EMBL/GenBank/DDBJ databases">
        <title>Genome sequence of the organohalide-respiring Dehalogenimonas alkenigignens type strain (IP3-3T).</title>
        <authorList>
            <person name="Key T.A."/>
            <person name="Richmond D.P."/>
            <person name="Bowman K.S."/>
            <person name="Cho Y.-J."/>
            <person name="Chun J."/>
            <person name="da Costa M.S."/>
            <person name="Rainey F.A."/>
            <person name="Moe W.M."/>
        </authorList>
    </citation>
    <scope>NUCLEOTIDE SEQUENCE [LARGE SCALE GENOMIC DNA]</scope>
    <source>
        <strain evidence="2 3">IP3-3</strain>
    </source>
</reference>
<evidence type="ECO:0000313" key="3">
    <source>
        <dbReference type="Proteomes" id="UP000053947"/>
    </source>
</evidence>
<keyword evidence="3" id="KW-1185">Reference proteome</keyword>
<keyword evidence="1" id="KW-1133">Transmembrane helix</keyword>
<keyword evidence="1" id="KW-0812">Transmembrane</keyword>
<feature type="transmembrane region" description="Helical" evidence="1">
    <location>
        <begin position="60"/>
        <end position="77"/>
    </location>
</feature>
<comment type="caution">
    <text evidence="2">The sequence shown here is derived from an EMBL/GenBank/DDBJ whole genome shotgun (WGS) entry which is preliminary data.</text>
</comment>
<feature type="transmembrane region" description="Helical" evidence="1">
    <location>
        <begin position="188"/>
        <end position="208"/>
    </location>
</feature>
<protein>
    <submittedName>
        <fullName evidence="2">Putative membrane protein</fullName>
    </submittedName>
</protein>
<feature type="transmembrane region" description="Helical" evidence="1">
    <location>
        <begin position="89"/>
        <end position="108"/>
    </location>
</feature>
<dbReference type="Proteomes" id="UP000053947">
    <property type="component" value="Unassembled WGS sequence"/>
</dbReference>
<dbReference type="InterPro" id="IPR009339">
    <property type="entry name" value="DUF998"/>
</dbReference>
<dbReference type="Pfam" id="PF06197">
    <property type="entry name" value="DUF998"/>
    <property type="match status" value="1"/>
</dbReference>
<evidence type="ECO:0000256" key="1">
    <source>
        <dbReference type="SAM" id="Phobius"/>
    </source>
</evidence>
<dbReference type="STRING" id="1217799.DEALK_09360"/>
<sequence length="228" mass="23855">MTRRRFYLAIAPALPFICGAAAVIMITCDVIAISLNPGYDPLRESISDLVLLPNGWMEEWGMAAAGIANAFLAGLMLSSDAGRRHRGLLVSGGLFAVSTACFGVIIIFNTDPGTAVTTVAGGIHVAAVILLAVLFPVTGLVLARSVRGFHDAVAVGNLARIMAVIGAVVAWQVLPIHQDTFIGLSERFLSGVGLAWMVFAGSHLPGLLEGLDRASRGAADQISASYKR</sequence>
<accession>A0A0W0GHP7</accession>
<dbReference type="AlphaFoldDB" id="A0A0W0GHP7"/>
<dbReference type="EMBL" id="LFDV01000002">
    <property type="protein sequence ID" value="KTB48091.1"/>
    <property type="molecule type" value="Genomic_DNA"/>
</dbReference>
<feature type="transmembrane region" description="Helical" evidence="1">
    <location>
        <begin position="120"/>
        <end position="143"/>
    </location>
</feature>
<dbReference type="RefSeq" id="WP_058439126.1">
    <property type="nucleotide sequence ID" value="NZ_KQ758903.1"/>
</dbReference>
<organism evidence="2 3">
    <name type="scientific">Dehalogenimonas alkenigignens</name>
    <dbReference type="NCBI Taxonomy" id="1217799"/>
    <lineage>
        <taxon>Bacteria</taxon>
        <taxon>Bacillati</taxon>
        <taxon>Chloroflexota</taxon>
        <taxon>Dehalococcoidia</taxon>
        <taxon>Dehalococcoidales</taxon>
        <taxon>Dehalococcoidaceae</taxon>
        <taxon>Dehalogenimonas</taxon>
    </lineage>
</organism>
<name>A0A0W0GHP7_9CHLR</name>
<gene>
    <name evidence="2" type="ORF">DEALK_09360</name>
</gene>
<feature type="transmembrane region" description="Helical" evidence="1">
    <location>
        <begin position="155"/>
        <end position="176"/>
    </location>
</feature>
<dbReference type="OrthoDB" id="155331at2"/>
<evidence type="ECO:0000313" key="2">
    <source>
        <dbReference type="EMBL" id="KTB48091.1"/>
    </source>
</evidence>
<proteinExistence type="predicted"/>
<feature type="transmembrane region" description="Helical" evidence="1">
    <location>
        <begin position="7"/>
        <end position="35"/>
    </location>
</feature>
<keyword evidence="1" id="KW-0472">Membrane</keyword>